<keyword evidence="2" id="KW-1185">Reference proteome</keyword>
<reference evidence="1" key="1">
    <citation type="journal article" date="2020" name="Cell">
        <title>Large-Scale Comparative Analyses of Tick Genomes Elucidate Their Genetic Diversity and Vector Capacities.</title>
        <authorList>
            <consortium name="Tick Genome and Microbiome Consortium (TIGMIC)"/>
            <person name="Jia N."/>
            <person name="Wang J."/>
            <person name="Shi W."/>
            <person name="Du L."/>
            <person name="Sun Y."/>
            <person name="Zhan W."/>
            <person name="Jiang J.F."/>
            <person name="Wang Q."/>
            <person name="Zhang B."/>
            <person name="Ji P."/>
            <person name="Bell-Sakyi L."/>
            <person name="Cui X.M."/>
            <person name="Yuan T.T."/>
            <person name="Jiang B.G."/>
            <person name="Yang W.F."/>
            <person name="Lam T.T."/>
            <person name="Chang Q.C."/>
            <person name="Ding S.J."/>
            <person name="Wang X.J."/>
            <person name="Zhu J.G."/>
            <person name="Ruan X.D."/>
            <person name="Zhao L."/>
            <person name="Wei J.T."/>
            <person name="Ye R.Z."/>
            <person name="Que T.C."/>
            <person name="Du C.H."/>
            <person name="Zhou Y.H."/>
            <person name="Cheng J.X."/>
            <person name="Dai P.F."/>
            <person name="Guo W.B."/>
            <person name="Han X.H."/>
            <person name="Huang E.J."/>
            <person name="Li L.F."/>
            <person name="Wei W."/>
            <person name="Gao Y.C."/>
            <person name="Liu J.Z."/>
            <person name="Shao H.Z."/>
            <person name="Wang X."/>
            <person name="Wang C.C."/>
            <person name="Yang T.C."/>
            <person name="Huo Q.B."/>
            <person name="Li W."/>
            <person name="Chen H.Y."/>
            <person name="Chen S.E."/>
            <person name="Zhou L.G."/>
            <person name="Ni X.B."/>
            <person name="Tian J.H."/>
            <person name="Sheng Y."/>
            <person name="Liu T."/>
            <person name="Pan Y.S."/>
            <person name="Xia L.Y."/>
            <person name="Li J."/>
            <person name="Zhao F."/>
            <person name="Cao W.C."/>
        </authorList>
    </citation>
    <scope>NUCLEOTIDE SEQUENCE</scope>
    <source>
        <strain evidence="1">Rsan-2018</strain>
    </source>
</reference>
<dbReference type="AlphaFoldDB" id="A0A9D4PZQ0"/>
<comment type="caution">
    <text evidence="1">The sequence shown here is derived from an EMBL/GenBank/DDBJ whole genome shotgun (WGS) entry which is preliminary data.</text>
</comment>
<evidence type="ECO:0000313" key="1">
    <source>
        <dbReference type="EMBL" id="KAH7961716.1"/>
    </source>
</evidence>
<accession>A0A9D4PZQ0</accession>
<protein>
    <submittedName>
        <fullName evidence="1">Uncharacterized protein</fullName>
    </submittedName>
</protein>
<organism evidence="1 2">
    <name type="scientific">Rhipicephalus sanguineus</name>
    <name type="common">Brown dog tick</name>
    <name type="synonym">Ixodes sanguineus</name>
    <dbReference type="NCBI Taxonomy" id="34632"/>
    <lineage>
        <taxon>Eukaryota</taxon>
        <taxon>Metazoa</taxon>
        <taxon>Ecdysozoa</taxon>
        <taxon>Arthropoda</taxon>
        <taxon>Chelicerata</taxon>
        <taxon>Arachnida</taxon>
        <taxon>Acari</taxon>
        <taxon>Parasitiformes</taxon>
        <taxon>Ixodida</taxon>
        <taxon>Ixodoidea</taxon>
        <taxon>Ixodidae</taxon>
        <taxon>Rhipicephalinae</taxon>
        <taxon>Rhipicephalus</taxon>
        <taxon>Rhipicephalus</taxon>
    </lineage>
</organism>
<dbReference type="EMBL" id="JABSTV010001249">
    <property type="protein sequence ID" value="KAH7961716.1"/>
    <property type="molecule type" value="Genomic_DNA"/>
</dbReference>
<name>A0A9D4PZQ0_RHISA</name>
<proteinExistence type="predicted"/>
<dbReference type="Proteomes" id="UP000821837">
    <property type="component" value="Chromosome 3"/>
</dbReference>
<reference evidence="1" key="2">
    <citation type="submission" date="2021-09" db="EMBL/GenBank/DDBJ databases">
        <authorList>
            <person name="Jia N."/>
            <person name="Wang J."/>
            <person name="Shi W."/>
            <person name="Du L."/>
            <person name="Sun Y."/>
            <person name="Zhan W."/>
            <person name="Jiang J."/>
            <person name="Wang Q."/>
            <person name="Zhang B."/>
            <person name="Ji P."/>
            <person name="Sakyi L.B."/>
            <person name="Cui X."/>
            <person name="Yuan T."/>
            <person name="Jiang B."/>
            <person name="Yang W."/>
            <person name="Lam T.T.-Y."/>
            <person name="Chang Q."/>
            <person name="Ding S."/>
            <person name="Wang X."/>
            <person name="Zhu J."/>
            <person name="Ruan X."/>
            <person name="Zhao L."/>
            <person name="Wei J."/>
            <person name="Que T."/>
            <person name="Du C."/>
            <person name="Cheng J."/>
            <person name="Dai P."/>
            <person name="Han X."/>
            <person name="Huang E."/>
            <person name="Gao Y."/>
            <person name="Liu J."/>
            <person name="Shao H."/>
            <person name="Ye R."/>
            <person name="Li L."/>
            <person name="Wei W."/>
            <person name="Wang X."/>
            <person name="Wang C."/>
            <person name="Huo Q."/>
            <person name="Li W."/>
            <person name="Guo W."/>
            <person name="Chen H."/>
            <person name="Chen S."/>
            <person name="Zhou L."/>
            <person name="Zhou L."/>
            <person name="Ni X."/>
            <person name="Tian J."/>
            <person name="Zhou Y."/>
            <person name="Sheng Y."/>
            <person name="Liu T."/>
            <person name="Pan Y."/>
            <person name="Xia L."/>
            <person name="Li J."/>
            <person name="Zhao F."/>
            <person name="Cao W."/>
        </authorList>
    </citation>
    <scope>NUCLEOTIDE SEQUENCE</scope>
    <source>
        <strain evidence="1">Rsan-2018</strain>
        <tissue evidence="1">Larvae</tissue>
    </source>
</reference>
<sequence>MGLKKVIKWALVCGQRKMQSRKSPTHFVCSKMYADGNRQTRRLLVLLEDLRQLYATAWGKVMASLETCFDAMQGREPGLLKSMCSVVLLWVQLGDTVAKDFDPDLWRQPTLQSINDLNDALLRLWKVAMDKTAELVYKIIPGTTPDVAMVIEKEYQACPPGDTLENYVDTLKIYTSNMSIWHLDERKFLNTDATLVKSLSQLNIAAS</sequence>
<evidence type="ECO:0000313" key="2">
    <source>
        <dbReference type="Proteomes" id="UP000821837"/>
    </source>
</evidence>
<gene>
    <name evidence="1" type="ORF">HPB52_011574</name>
</gene>